<dbReference type="Pfam" id="PF11130">
    <property type="entry name" value="TraC_F_IV"/>
    <property type="match status" value="1"/>
</dbReference>
<evidence type="ECO:0000313" key="4">
    <source>
        <dbReference type="Proteomes" id="UP000605361"/>
    </source>
</evidence>
<evidence type="ECO:0000313" key="3">
    <source>
        <dbReference type="EMBL" id="MBF8193346.1"/>
    </source>
</evidence>
<keyword evidence="3" id="KW-0067">ATP-binding</keyword>
<feature type="region of interest" description="Disordered" evidence="1">
    <location>
        <begin position="603"/>
        <end position="648"/>
    </location>
</feature>
<dbReference type="InterPro" id="IPR051162">
    <property type="entry name" value="T4SS_component"/>
</dbReference>
<reference evidence="3" key="1">
    <citation type="submission" date="2020-11" db="EMBL/GenBank/DDBJ databases">
        <title>Whole-genome analyses of Nonomuraea sp. K274.</title>
        <authorList>
            <person name="Veyisoglu A."/>
        </authorList>
    </citation>
    <scope>NUCLEOTIDE SEQUENCE</scope>
    <source>
        <strain evidence="3">K274</strain>
    </source>
</reference>
<dbReference type="PANTHER" id="PTHR30121:SF6">
    <property type="entry name" value="SLR6007 PROTEIN"/>
    <property type="match status" value="1"/>
</dbReference>
<dbReference type="InterPro" id="IPR043964">
    <property type="entry name" value="P-loop_TraG"/>
</dbReference>
<accession>A0A931AIP5</accession>
<dbReference type="EMBL" id="JADOGI010000275">
    <property type="protein sequence ID" value="MBF8193346.1"/>
    <property type="molecule type" value="Genomic_DNA"/>
</dbReference>
<proteinExistence type="predicted"/>
<dbReference type="GO" id="GO:0005524">
    <property type="term" value="F:ATP binding"/>
    <property type="evidence" value="ECO:0007669"/>
    <property type="project" value="UniProtKB-KW"/>
</dbReference>
<dbReference type="Pfam" id="PF19044">
    <property type="entry name" value="P-loop_TraG"/>
    <property type="match status" value="2"/>
</dbReference>
<dbReference type="InterPro" id="IPR027417">
    <property type="entry name" value="P-loop_NTPase"/>
</dbReference>
<dbReference type="SUPFAM" id="SSF52540">
    <property type="entry name" value="P-loop containing nucleoside triphosphate hydrolases"/>
    <property type="match status" value="1"/>
</dbReference>
<gene>
    <name evidence="3" type="ORF">ITP53_48290</name>
</gene>
<dbReference type="PANTHER" id="PTHR30121">
    <property type="entry name" value="UNCHARACTERIZED PROTEIN YJGR-RELATED"/>
    <property type="match status" value="1"/>
</dbReference>
<feature type="region of interest" description="Disordered" evidence="1">
    <location>
        <begin position="1"/>
        <end position="20"/>
    </location>
</feature>
<feature type="domain" description="TraG P-loop" evidence="2">
    <location>
        <begin position="259"/>
        <end position="329"/>
    </location>
</feature>
<dbReference type="AlphaFoldDB" id="A0A931AIP5"/>
<dbReference type="Gene3D" id="1.10.8.730">
    <property type="match status" value="1"/>
</dbReference>
<dbReference type="Gene3D" id="3.40.50.300">
    <property type="entry name" value="P-loop containing nucleotide triphosphate hydrolases"/>
    <property type="match status" value="1"/>
</dbReference>
<name>A0A931AIP5_9ACTN</name>
<evidence type="ECO:0000259" key="2">
    <source>
        <dbReference type="Pfam" id="PF19044"/>
    </source>
</evidence>
<sequence length="648" mass="69454">MSGPWRPAPARSSPPRRTDHLDHQEHVVKLRRTHRHQPSALAHPGSAHVGIRTLTLPNAVCTSFTITGYPREVGAGWLEPLLTYPGHLDVSLHIEPIPQQVAAMRLRRQLARLESASRSDAAHGRLTDFAAEAAADDATTLADSLARGHGRLFKVGLYLTVHASTEPELAAEVERVRALASSLLLDAQPATFRALQGWTTSLPFGVDSLKATRTFDTTALAAAFPFTSPDITAPVGETGVLYGLSATSTGVVVWDRFAQDNHNSVVLARSGAGKSFFTKLEALRLLYQGVEVAVVDPEDEYARLAHTVGGTHLRLGAAGVRWNPFDLPASHGPRDDVLSRRAMFLQTLIATMLGGTQLTAQMRATLDSTIIATYQAAGITRDPATWTRPAPLLADLVTTLTGKTTGETATELAAQLAPYVTGSYRELFDGPTTTHPAGHLTVFSLRDLPEEMKAVGTLLALDAIWRRVANPRDRRKRLVVVDEAWLLMKEPEGARFLFRMAKAARKHWAGLAIVTQDAADLLGSELGQAIVANAASQILFRQAPQAIGAVGDAFDLTDGERQFLLTAERGEALLVAGPASRAALAIVASPAEAAMATTDPKILAELDPHGQHEEPGAHQAYDAQPSGPPDGDESASPSQEDNEESDPL</sequence>
<keyword evidence="3" id="KW-0547">Nucleotide-binding</keyword>
<keyword evidence="4" id="KW-1185">Reference proteome</keyword>
<comment type="caution">
    <text evidence="3">The sequence shown here is derived from an EMBL/GenBank/DDBJ whole genome shotgun (WGS) entry which is preliminary data.</text>
</comment>
<dbReference type="InterPro" id="IPR025955">
    <property type="entry name" value="TraC/Conjuga_ATPase"/>
</dbReference>
<dbReference type="Proteomes" id="UP000605361">
    <property type="component" value="Unassembled WGS sequence"/>
</dbReference>
<feature type="compositionally biased region" description="Basic and acidic residues" evidence="1">
    <location>
        <begin position="603"/>
        <end position="616"/>
    </location>
</feature>
<evidence type="ECO:0000256" key="1">
    <source>
        <dbReference type="SAM" id="MobiDB-lite"/>
    </source>
</evidence>
<feature type="domain" description="TraG P-loop" evidence="2">
    <location>
        <begin position="453"/>
        <end position="569"/>
    </location>
</feature>
<organism evidence="3 4">
    <name type="scientific">Nonomuraea cypriaca</name>
    <dbReference type="NCBI Taxonomy" id="1187855"/>
    <lineage>
        <taxon>Bacteria</taxon>
        <taxon>Bacillati</taxon>
        <taxon>Actinomycetota</taxon>
        <taxon>Actinomycetes</taxon>
        <taxon>Streptosporangiales</taxon>
        <taxon>Streptosporangiaceae</taxon>
        <taxon>Nonomuraea</taxon>
    </lineage>
</organism>
<dbReference type="CDD" id="cd01127">
    <property type="entry name" value="TrwB_TraG_TraD_VirD4"/>
    <property type="match status" value="1"/>
</dbReference>
<protein>
    <submittedName>
        <fullName evidence="3">ATP-binding protein</fullName>
    </submittedName>
</protein>